<keyword evidence="13" id="KW-0902">Two-component regulatory system</keyword>
<evidence type="ECO:0000256" key="12">
    <source>
        <dbReference type="ARBA" id="ARBA00022989"/>
    </source>
</evidence>
<dbReference type="PANTHER" id="PTHR43047:SF72">
    <property type="entry name" value="OSMOSENSING HISTIDINE PROTEIN KINASE SLN1"/>
    <property type="match status" value="1"/>
</dbReference>
<keyword evidence="7" id="KW-0808">Transferase</keyword>
<dbReference type="SMART" id="SM00387">
    <property type="entry name" value="HATPase_c"/>
    <property type="match status" value="1"/>
</dbReference>
<evidence type="ECO:0000256" key="16">
    <source>
        <dbReference type="SAM" id="Phobius"/>
    </source>
</evidence>
<dbReference type="Gene3D" id="1.10.287.130">
    <property type="match status" value="1"/>
</dbReference>
<dbReference type="PROSITE" id="PS50110">
    <property type="entry name" value="RESPONSE_REGULATORY"/>
    <property type="match status" value="1"/>
</dbReference>
<evidence type="ECO:0000256" key="14">
    <source>
        <dbReference type="ARBA" id="ARBA00024867"/>
    </source>
</evidence>
<dbReference type="EC" id="2.7.13.3" evidence="3"/>
<dbReference type="Gene3D" id="6.10.340.10">
    <property type="match status" value="1"/>
</dbReference>
<dbReference type="EMBL" id="VSLA01000002">
    <property type="protein sequence ID" value="TYC88525.1"/>
    <property type="molecule type" value="Genomic_DNA"/>
</dbReference>
<dbReference type="Pfam" id="PF00512">
    <property type="entry name" value="HisKA"/>
    <property type="match status" value="1"/>
</dbReference>
<keyword evidence="8 16" id="KW-0812">Transmembrane</keyword>
<evidence type="ECO:0000256" key="8">
    <source>
        <dbReference type="ARBA" id="ARBA00022692"/>
    </source>
</evidence>
<dbReference type="InterPro" id="IPR003660">
    <property type="entry name" value="HAMP_dom"/>
</dbReference>
<dbReference type="InterPro" id="IPR001789">
    <property type="entry name" value="Sig_transdc_resp-reg_receiver"/>
</dbReference>
<dbReference type="Pfam" id="PF02518">
    <property type="entry name" value="HATPase_c"/>
    <property type="match status" value="1"/>
</dbReference>
<reference evidence="20 21" key="1">
    <citation type="submission" date="2019-08" db="EMBL/GenBank/DDBJ databases">
        <title>Isolation and enrichment of carboxydotrophic bacteria from anaerobic sludge for the production of bio-based chemicals from syngas.</title>
        <authorList>
            <person name="Antares A.L."/>
            <person name="Moreira J."/>
            <person name="Diender M."/>
            <person name="Parshina S.N."/>
            <person name="Stams A.J.M."/>
            <person name="Alves M."/>
            <person name="Alves J.I."/>
            <person name="Sousa D.Z."/>
        </authorList>
    </citation>
    <scope>NUCLEOTIDE SEQUENCE [LARGE SCALE GENOMIC DNA]</scope>
    <source>
        <strain evidence="20 21">JM</strain>
    </source>
</reference>
<evidence type="ECO:0000256" key="13">
    <source>
        <dbReference type="ARBA" id="ARBA00023012"/>
    </source>
</evidence>
<dbReference type="SMART" id="SM00448">
    <property type="entry name" value="REC"/>
    <property type="match status" value="1"/>
</dbReference>
<proteinExistence type="predicted"/>
<dbReference type="InterPro" id="IPR011006">
    <property type="entry name" value="CheY-like_superfamily"/>
</dbReference>
<keyword evidence="6 15" id="KW-0597">Phosphoprotein</keyword>
<evidence type="ECO:0000313" key="21">
    <source>
        <dbReference type="Proteomes" id="UP000322619"/>
    </source>
</evidence>
<dbReference type="FunFam" id="3.30.565.10:FF:000037">
    <property type="entry name" value="Hybrid sensor histidine kinase/response regulator"/>
    <property type="match status" value="1"/>
</dbReference>
<dbReference type="AlphaFoldDB" id="A0A5D0WW83"/>
<dbReference type="GO" id="GO:0009927">
    <property type="term" value="F:histidine phosphotransfer kinase activity"/>
    <property type="evidence" value="ECO:0007669"/>
    <property type="project" value="TreeGrafter"/>
</dbReference>
<feature type="modified residue" description="4-aspartylphosphate" evidence="15">
    <location>
        <position position="798"/>
    </location>
</feature>
<evidence type="ECO:0000256" key="3">
    <source>
        <dbReference type="ARBA" id="ARBA00012438"/>
    </source>
</evidence>
<dbReference type="Gene3D" id="3.40.50.2300">
    <property type="match status" value="1"/>
</dbReference>
<dbReference type="CDD" id="cd16922">
    <property type="entry name" value="HATPase_EvgS-ArcB-TorS-like"/>
    <property type="match status" value="1"/>
</dbReference>
<dbReference type="GO" id="GO:0005886">
    <property type="term" value="C:plasma membrane"/>
    <property type="evidence" value="ECO:0007669"/>
    <property type="project" value="UniProtKB-SubCell"/>
</dbReference>
<dbReference type="InterPro" id="IPR036890">
    <property type="entry name" value="HATPase_C_sf"/>
</dbReference>
<dbReference type="Proteomes" id="UP000322619">
    <property type="component" value="Unassembled WGS sequence"/>
</dbReference>
<evidence type="ECO:0000256" key="10">
    <source>
        <dbReference type="ARBA" id="ARBA00022777"/>
    </source>
</evidence>
<sequence length="869" mass="96626">MWTGSLKSVPIVIKVYCQHITKETGAMKKNNTEPIPVFKWIWQSYLKTALIPLVVVELVFVGIYFSANNWSRWETTAALEESVNLELNLLAEKEAELIDKQIYDVGQVAALYQQQTSQALASPSALGSDDATRLAYADNGAYVTTSDKPDGGAAVFYSGVLPIDAPERDKTARLLALQPLMKDIIATHPLTTSVYFNSFDSLNIIYPYFNVLEQYPEKMNIPDYNFYYEADYIHNAQKKVVWTDAYLDPAGQGWMASAIAPVYNGDFLEGVVGIDVTISTIANQILNWEFPWQGYGILVGKDGTILALPQQGEADWGLHELTDHHYDEAITQDTFKPDDFNVYKRPEFAAVAERLKRAQNGATEITLNNQPQLVSWNTVASTGWKLLVIVPKAHVYQQTNAINQSLNQIGLLMIAGLILFYSVFFYILFKRSYVMSKNISQPLNKINAVLEQIGQGDYYQPEPPMPVTELKETAHNLIAMGQKLGATNQELEKANRAKSKFLSSMSHELRTPLNAILGFSQLMELNPKEPLSESQRQYVTEIIRAGDHLLNLINEILDLSRIESGRFSLSNEPVELITLVDEIISLMQPLADQNQVTLSFEPPEPATLTTVTDRTRLKQILINLISNAIKYNRPDGQVTIRLEKTADRLCFHVIDTGLGIPADQLTAIFDPFLRLPETSATIEGTGIGLTLVKQLCQLINGSIDVTSTPGEGSHFCLTIPFTERADRPDDALLIADDVLQTLAVHPCRLLYVEDNQTNLKLMESTFAKIPNIELLTANSGEQGLELAHSQQPDLIILDIHLSGIDGYEVLARLKTTAETSSIPVVALSASAMATDIDKGLAMGFADYFTKPVNITMFLSRIQALLNQTK</sequence>
<evidence type="ECO:0000256" key="5">
    <source>
        <dbReference type="ARBA" id="ARBA00022475"/>
    </source>
</evidence>
<evidence type="ECO:0000259" key="18">
    <source>
        <dbReference type="PROSITE" id="PS50110"/>
    </source>
</evidence>
<dbReference type="InterPro" id="IPR004358">
    <property type="entry name" value="Sig_transdc_His_kin-like_C"/>
</dbReference>
<feature type="domain" description="Response regulatory" evidence="18">
    <location>
        <begin position="748"/>
        <end position="865"/>
    </location>
</feature>
<evidence type="ECO:0000256" key="7">
    <source>
        <dbReference type="ARBA" id="ARBA00022679"/>
    </source>
</evidence>
<feature type="domain" description="Histidine kinase" evidence="17">
    <location>
        <begin position="504"/>
        <end position="723"/>
    </location>
</feature>
<dbReference type="PRINTS" id="PR00344">
    <property type="entry name" value="BCTRLSENSOR"/>
</dbReference>
<keyword evidence="12 16" id="KW-1133">Transmembrane helix</keyword>
<dbReference type="PROSITE" id="PS50885">
    <property type="entry name" value="HAMP"/>
    <property type="match status" value="1"/>
</dbReference>
<dbReference type="CDD" id="cd00082">
    <property type="entry name" value="HisKA"/>
    <property type="match status" value="1"/>
</dbReference>
<dbReference type="GO" id="GO:0005524">
    <property type="term" value="F:ATP binding"/>
    <property type="evidence" value="ECO:0007669"/>
    <property type="project" value="UniProtKB-KW"/>
</dbReference>
<evidence type="ECO:0000256" key="2">
    <source>
        <dbReference type="ARBA" id="ARBA00004651"/>
    </source>
</evidence>
<dbReference type="InterPro" id="IPR029151">
    <property type="entry name" value="Sensor-like_sf"/>
</dbReference>
<feature type="transmembrane region" description="Helical" evidence="16">
    <location>
        <begin position="49"/>
        <end position="67"/>
    </location>
</feature>
<dbReference type="InterPro" id="IPR003594">
    <property type="entry name" value="HATPase_dom"/>
</dbReference>
<dbReference type="Pfam" id="PF00072">
    <property type="entry name" value="Response_reg"/>
    <property type="match status" value="1"/>
</dbReference>
<feature type="transmembrane region" description="Helical" evidence="16">
    <location>
        <begin position="409"/>
        <end position="429"/>
    </location>
</feature>
<keyword evidence="16" id="KW-0472">Membrane</keyword>
<dbReference type="CDD" id="cd12913">
    <property type="entry name" value="PDC1_MCP_like"/>
    <property type="match status" value="1"/>
</dbReference>
<organism evidence="20 21">
    <name type="scientific">Acetobacterium wieringae</name>
    <dbReference type="NCBI Taxonomy" id="52694"/>
    <lineage>
        <taxon>Bacteria</taxon>
        <taxon>Bacillati</taxon>
        <taxon>Bacillota</taxon>
        <taxon>Clostridia</taxon>
        <taxon>Eubacteriales</taxon>
        <taxon>Eubacteriaceae</taxon>
        <taxon>Acetobacterium</taxon>
    </lineage>
</organism>
<accession>A0A5D0WW83</accession>
<comment type="function">
    <text evidence="14">May play the central regulatory role in sporulation. It may be an element of the effector pathway responsible for the activation of sporulation genes in response to nutritional stress. Spo0A may act in concert with spo0H (a sigma factor) to control the expression of some genes that are critical to the sporulation process.</text>
</comment>
<dbReference type="Gene3D" id="3.30.565.10">
    <property type="entry name" value="Histidine kinase-like ATPase, C-terminal domain"/>
    <property type="match status" value="1"/>
</dbReference>
<evidence type="ECO:0000256" key="9">
    <source>
        <dbReference type="ARBA" id="ARBA00022741"/>
    </source>
</evidence>
<evidence type="ECO:0000256" key="15">
    <source>
        <dbReference type="PROSITE-ProRule" id="PRU00169"/>
    </source>
</evidence>
<dbReference type="InterPro" id="IPR036097">
    <property type="entry name" value="HisK_dim/P_sf"/>
</dbReference>
<keyword evidence="9" id="KW-0547">Nucleotide-binding</keyword>
<gene>
    <name evidence="20" type="ORF">FXB42_02635</name>
</gene>
<keyword evidence="5" id="KW-1003">Cell membrane</keyword>
<evidence type="ECO:0000256" key="1">
    <source>
        <dbReference type="ARBA" id="ARBA00000085"/>
    </source>
</evidence>
<dbReference type="InterPro" id="IPR005467">
    <property type="entry name" value="His_kinase_dom"/>
</dbReference>
<dbReference type="CDD" id="cd12912">
    <property type="entry name" value="PDC2_MCP_like"/>
    <property type="match status" value="1"/>
</dbReference>
<dbReference type="Gene3D" id="3.30.450.20">
    <property type="entry name" value="PAS domain"/>
    <property type="match status" value="1"/>
</dbReference>
<evidence type="ECO:0000259" key="19">
    <source>
        <dbReference type="PROSITE" id="PS50885"/>
    </source>
</evidence>
<dbReference type="SUPFAM" id="SSF52172">
    <property type="entry name" value="CheY-like"/>
    <property type="match status" value="1"/>
</dbReference>
<comment type="caution">
    <text evidence="20">The sequence shown here is derived from an EMBL/GenBank/DDBJ whole genome shotgun (WGS) entry which is preliminary data.</text>
</comment>
<dbReference type="SUPFAM" id="SSF55874">
    <property type="entry name" value="ATPase domain of HSP90 chaperone/DNA topoisomerase II/histidine kinase"/>
    <property type="match status" value="1"/>
</dbReference>
<dbReference type="PROSITE" id="PS50109">
    <property type="entry name" value="HIS_KIN"/>
    <property type="match status" value="1"/>
</dbReference>
<protein>
    <recommendedName>
        <fullName evidence="4">Stage 0 sporulation protein A homolog</fullName>
        <ecNumber evidence="3">2.7.13.3</ecNumber>
    </recommendedName>
</protein>
<evidence type="ECO:0000256" key="6">
    <source>
        <dbReference type="ARBA" id="ARBA00022553"/>
    </source>
</evidence>
<name>A0A5D0WW83_9FIRM</name>
<comment type="catalytic activity">
    <reaction evidence="1">
        <text>ATP + protein L-histidine = ADP + protein N-phospho-L-histidine.</text>
        <dbReference type="EC" id="2.7.13.3"/>
    </reaction>
</comment>
<evidence type="ECO:0000256" key="4">
    <source>
        <dbReference type="ARBA" id="ARBA00018672"/>
    </source>
</evidence>
<dbReference type="InterPro" id="IPR003661">
    <property type="entry name" value="HisK_dim/P_dom"/>
</dbReference>
<feature type="domain" description="HAMP" evidence="19">
    <location>
        <begin position="437"/>
        <end position="489"/>
    </location>
</feature>
<dbReference type="Pfam" id="PF22673">
    <property type="entry name" value="MCP-like_PDC_1"/>
    <property type="match status" value="1"/>
</dbReference>
<dbReference type="SMART" id="SM00388">
    <property type="entry name" value="HisKA"/>
    <property type="match status" value="1"/>
</dbReference>
<keyword evidence="11" id="KW-0067">ATP-binding</keyword>
<dbReference type="SUPFAM" id="SSF103190">
    <property type="entry name" value="Sensory domain-like"/>
    <property type="match status" value="1"/>
</dbReference>
<evidence type="ECO:0000259" key="17">
    <source>
        <dbReference type="PROSITE" id="PS50109"/>
    </source>
</evidence>
<dbReference type="PANTHER" id="PTHR43047">
    <property type="entry name" value="TWO-COMPONENT HISTIDINE PROTEIN KINASE"/>
    <property type="match status" value="1"/>
</dbReference>
<keyword evidence="10" id="KW-0418">Kinase</keyword>
<dbReference type="GO" id="GO:0000155">
    <property type="term" value="F:phosphorelay sensor kinase activity"/>
    <property type="evidence" value="ECO:0007669"/>
    <property type="project" value="InterPro"/>
</dbReference>
<comment type="subcellular location">
    <subcellularLocation>
        <location evidence="2">Cell membrane</location>
        <topology evidence="2">Multi-pass membrane protein</topology>
    </subcellularLocation>
</comment>
<evidence type="ECO:0000313" key="20">
    <source>
        <dbReference type="EMBL" id="TYC88525.1"/>
    </source>
</evidence>
<evidence type="ECO:0000256" key="11">
    <source>
        <dbReference type="ARBA" id="ARBA00022840"/>
    </source>
</evidence>
<dbReference type="SUPFAM" id="SSF47384">
    <property type="entry name" value="Homodimeric domain of signal transducing histidine kinase"/>
    <property type="match status" value="1"/>
</dbReference>